<dbReference type="PANTHER" id="PTHR43520:SF19">
    <property type="entry name" value="COPPER-TRANSPORTING ATPASE PAA2, CHLOROPLASTIC"/>
    <property type="match status" value="1"/>
</dbReference>
<evidence type="ECO:0000256" key="2">
    <source>
        <dbReference type="SAM" id="Phobius"/>
    </source>
</evidence>
<organism evidence="3">
    <name type="scientific">Daucus carota subsp. sativus</name>
    <name type="common">Carrot</name>
    <dbReference type="NCBI Taxonomy" id="79200"/>
    <lineage>
        <taxon>Eukaryota</taxon>
        <taxon>Viridiplantae</taxon>
        <taxon>Streptophyta</taxon>
        <taxon>Embryophyta</taxon>
        <taxon>Tracheophyta</taxon>
        <taxon>Spermatophyta</taxon>
        <taxon>Magnoliopsida</taxon>
        <taxon>eudicotyledons</taxon>
        <taxon>Gunneridae</taxon>
        <taxon>Pentapetalae</taxon>
        <taxon>asterids</taxon>
        <taxon>campanulids</taxon>
        <taxon>Apiales</taxon>
        <taxon>Apiaceae</taxon>
        <taxon>Apioideae</taxon>
        <taxon>Scandiceae</taxon>
        <taxon>Daucinae</taxon>
        <taxon>Daucus</taxon>
        <taxon>Daucus sect. Daucus</taxon>
    </lineage>
</organism>
<dbReference type="GO" id="GO:0016020">
    <property type="term" value="C:membrane"/>
    <property type="evidence" value="ECO:0007669"/>
    <property type="project" value="TreeGrafter"/>
</dbReference>
<comment type="caution">
    <text evidence="3">The sequence shown here is derived from an EMBL/GenBank/DDBJ whole genome shotgun (WGS) entry which is preliminary data.</text>
</comment>
<feature type="transmembrane region" description="Helical" evidence="2">
    <location>
        <begin position="75"/>
        <end position="92"/>
    </location>
</feature>
<feature type="transmembrane region" description="Helical" evidence="2">
    <location>
        <begin position="43"/>
        <end position="63"/>
    </location>
</feature>
<dbReference type="Gramene" id="KZM86292">
    <property type="protein sequence ID" value="KZM86292"/>
    <property type="gene ID" value="DCAR_023426"/>
</dbReference>
<evidence type="ECO:0000256" key="1">
    <source>
        <dbReference type="ARBA" id="ARBA00022967"/>
    </source>
</evidence>
<reference evidence="3" key="1">
    <citation type="journal article" date="2016" name="Nat. Genet.">
        <title>A high-quality carrot genome assembly provides new insights into carotenoid accumulation and asterid genome evolution.</title>
        <authorList>
            <person name="Iorizzo M."/>
            <person name="Ellison S."/>
            <person name="Senalik D."/>
            <person name="Zeng P."/>
            <person name="Satapoomin P."/>
            <person name="Huang J."/>
            <person name="Bowman M."/>
            <person name="Iovene M."/>
            <person name="Sanseverino W."/>
            <person name="Cavagnaro P."/>
            <person name="Yildiz M."/>
            <person name="Macko-Podgorni A."/>
            <person name="Moranska E."/>
            <person name="Grzebelus E."/>
            <person name="Grzebelus D."/>
            <person name="Ashrafi H."/>
            <person name="Zheng Z."/>
            <person name="Cheng S."/>
            <person name="Spooner D."/>
            <person name="Van Deynze A."/>
            <person name="Simon P."/>
        </authorList>
    </citation>
    <scope>NUCLEOTIDE SEQUENCE [LARGE SCALE GENOMIC DNA]</scope>
    <source>
        <tissue evidence="3">Leaf</tissue>
    </source>
</reference>
<dbReference type="STRING" id="79200.A0A161ZHL4"/>
<name>A0A161ZHL4_DAUCS</name>
<keyword evidence="1" id="KW-1278">Translocase</keyword>
<keyword evidence="2" id="KW-0812">Transmembrane</keyword>
<dbReference type="EMBL" id="LNRQ01000007">
    <property type="protein sequence ID" value="KZM86292.1"/>
    <property type="molecule type" value="Genomic_DNA"/>
</dbReference>
<protein>
    <submittedName>
        <fullName evidence="3">Uncharacterized protein</fullName>
    </submittedName>
</protein>
<dbReference type="GO" id="GO:0043682">
    <property type="term" value="F:P-type divalent copper transporter activity"/>
    <property type="evidence" value="ECO:0007669"/>
    <property type="project" value="TreeGrafter"/>
</dbReference>
<evidence type="ECO:0000313" key="3">
    <source>
        <dbReference type="EMBL" id="KZM86292.1"/>
    </source>
</evidence>
<keyword evidence="2" id="KW-0472">Membrane</keyword>
<dbReference type="GO" id="GO:0005507">
    <property type="term" value="F:copper ion binding"/>
    <property type="evidence" value="ECO:0007669"/>
    <property type="project" value="TreeGrafter"/>
</dbReference>
<dbReference type="AlphaFoldDB" id="A0A161ZHL4"/>
<sequence>MGSPFPMYLAKMGSEMDAQGELCQVVDALDLAQAKMTKVHQNLSWAVVYNVVAVLIAAGVLPHSDFAMTPSLSDSVFVCISTGFTWHIFFTMDGSSKKRGRLKLCLTKEVAEERGAVRRLQNAARRDPCIVSLVCPWDV</sequence>
<dbReference type="GO" id="GO:0055070">
    <property type="term" value="P:copper ion homeostasis"/>
    <property type="evidence" value="ECO:0007669"/>
    <property type="project" value="TreeGrafter"/>
</dbReference>
<proteinExistence type="predicted"/>
<gene>
    <name evidence="3" type="ORF">DCAR_023426</name>
</gene>
<dbReference type="PANTHER" id="PTHR43520">
    <property type="entry name" value="ATP7, ISOFORM B"/>
    <property type="match status" value="1"/>
</dbReference>
<keyword evidence="2" id="KW-1133">Transmembrane helix</keyword>
<accession>A0A161ZHL4</accession>